<feature type="compositionally biased region" description="Basic and acidic residues" evidence="1">
    <location>
        <begin position="187"/>
        <end position="210"/>
    </location>
</feature>
<proteinExistence type="predicted"/>
<feature type="compositionally biased region" description="Basic and acidic residues" evidence="1">
    <location>
        <begin position="168"/>
        <end position="178"/>
    </location>
</feature>
<protein>
    <submittedName>
        <fullName evidence="2">Uncharacterized protein</fullName>
    </submittedName>
</protein>
<accession>A0A6N8IXL6</accession>
<feature type="compositionally biased region" description="Basic and acidic residues" evidence="1">
    <location>
        <begin position="128"/>
        <end position="142"/>
    </location>
</feature>
<comment type="caution">
    <text evidence="2">The sequence shown here is derived from an EMBL/GenBank/DDBJ whole genome shotgun (WGS) entry which is preliminary data.</text>
</comment>
<dbReference type="Proteomes" id="UP000469385">
    <property type="component" value="Unassembled WGS sequence"/>
</dbReference>
<evidence type="ECO:0000313" key="3">
    <source>
        <dbReference type="Proteomes" id="UP000469385"/>
    </source>
</evidence>
<dbReference type="AlphaFoldDB" id="A0A6N8IXL6"/>
<dbReference type="RefSeq" id="WP_157399435.1">
    <property type="nucleotide sequence ID" value="NZ_WSEL01000009.1"/>
</dbReference>
<sequence length="210" mass="23232">MHTALCTFDDHVAAEQARDRLLQAGFARNDVHLERRDSDDPVVGDDDYGEASRASGGVEHEIALDPSVVRRITGFFGHLLGDAHPHRETYSGHVAAGRTVLVVDTRDAADVERARAVLAQAERSENLEVVHRPDQRPLRDVVADTPPHVESQATTQAGLQGRSSDWTNRSERTEDAADRAFASGTPEQRELRTEGDRPNREGRGRTRDDE</sequence>
<evidence type="ECO:0000256" key="1">
    <source>
        <dbReference type="SAM" id="MobiDB-lite"/>
    </source>
</evidence>
<reference evidence="2 3" key="1">
    <citation type="submission" date="2019-12" db="EMBL/GenBank/DDBJ databases">
        <authorList>
            <person name="Huq M.A."/>
        </authorList>
    </citation>
    <scope>NUCLEOTIDE SEQUENCE [LARGE SCALE GENOMIC DNA]</scope>
    <source>
        <strain evidence="2 3">MAH-25</strain>
    </source>
</reference>
<organism evidence="2 3">
    <name type="scientific">Ramlibacter pinisoli</name>
    <dbReference type="NCBI Taxonomy" id="2682844"/>
    <lineage>
        <taxon>Bacteria</taxon>
        <taxon>Pseudomonadati</taxon>
        <taxon>Pseudomonadota</taxon>
        <taxon>Betaproteobacteria</taxon>
        <taxon>Burkholderiales</taxon>
        <taxon>Comamonadaceae</taxon>
        <taxon>Ramlibacter</taxon>
    </lineage>
</organism>
<gene>
    <name evidence="2" type="ORF">GON04_18135</name>
</gene>
<feature type="compositionally biased region" description="Polar residues" evidence="1">
    <location>
        <begin position="151"/>
        <end position="167"/>
    </location>
</feature>
<dbReference type="EMBL" id="WSEL01000009">
    <property type="protein sequence ID" value="MVQ31382.1"/>
    <property type="molecule type" value="Genomic_DNA"/>
</dbReference>
<keyword evidence="3" id="KW-1185">Reference proteome</keyword>
<evidence type="ECO:0000313" key="2">
    <source>
        <dbReference type="EMBL" id="MVQ31382.1"/>
    </source>
</evidence>
<feature type="region of interest" description="Disordered" evidence="1">
    <location>
        <begin position="128"/>
        <end position="210"/>
    </location>
</feature>
<name>A0A6N8IXL6_9BURK</name>